<proteinExistence type="predicted"/>
<protein>
    <submittedName>
        <fullName evidence="2">Uncharacterized protein</fullName>
    </submittedName>
</protein>
<reference evidence="2" key="1">
    <citation type="submission" date="2023-03" db="EMBL/GenBank/DDBJ databases">
        <title>Complete genome of Cladonia borealis.</title>
        <authorList>
            <person name="Park H."/>
        </authorList>
    </citation>
    <scope>NUCLEOTIDE SEQUENCE</scope>
    <source>
        <strain evidence="2">ANT050790</strain>
    </source>
</reference>
<evidence type="ECO:0000313" key="3">
    <source>
        <dbReference type="Proteomes" id="UP001166286"/>
    </source>
</evidence>
<feature type="region of interest" description="Disordered" evidence="1">
    <location>
        <begin position="62"/>
        <end position="111"/>
    </location>
</feature>
<feature type="compositionally biased region" description="Low complexity" evidence="1">
    <location>
        <begin position="91"/>
        <end position="107"/>
    </location>
</feature>
<evidence type="ECO:0000256" key="1">
    <source>
        <dbReference type="SAM" id="MobiDB-lite"/>
    </source>
</evidence>
<name>A0AA39QQY2_9LECA</name>
<feature type="compositionally biased region" description="Low complexity" evidence="1">
    <location>
        <begin position="253"/>
        <end position="265"/>
    </location>
</feature>
<sequence>MFNLFHLLATPVILFMSIPLTIFAAFTTTIAISTLSFRAILVYFDLVSAVLHDWLHAQGHTYPHPRSPSPLKPISTPERIPSQHRRKSRRSSGASFSSTTTTSSSLSPPTVLHPTAGFGIYTSTSAATTRDFEGVGGWRIPDPDAHDDVENWTGLNSRLELPSMVDGRNRHHHRSRTLGSNVASVSVPPKSPGLGARTPTGSGGGGGGRSSGDWGAAEGYFACENRRTASKSTTALTDATANIGKAVLRHKPSSSSSGSSTQGSTRTMQLTHSNG</sequence>
<accession>A0AA39QQY2</accession>
<dbReference type="AlphaFoldDB" id="A0AA39QQY2"/>
<feature type="compositionally biased region" description="Gly residues" evidence="1">
    <location>
        <begin position="201"/>
        <end position="210"/>
    </location>
</feature>
<feature type="region of interest" description="Disordered" evidence="1">
    <location>
        <begin position="244"/>
        <end position="275"/>
    </location>
</feature>
<feature type="region of interest" description="Disordered" evidence="1">
    <location>
        <begin position="163"/>
        <end position="212"/>
    </location>
</feature>
<feature type="compositionally biased region" description="Polar residues" evidence="1">
    <location>
        <begin position="266"/>
        <end position="275"/>
    </location>
</feature>
<keyword evidence="3" id="KW-1185">Reference proteome</keyword>
<organism evidence="2 3">
    <name type="scientific">Cladonia borealis</name>
    <dbReference type="NCBI Taxonomy" id="184061"/>
    <lineage>
        <taxon>Eukaryota</taxon>
        <taxon>Fungi</taxon>
        <taxon>Dikarya</taxon>
        <taxon>Ascomycota</taxon>
        <taxon>Pezizomycotina</taxon>
        <taxon>Lecanoromycetes</taxon>
        <taxon>OSLEUM clade</taxon>
        <taxon>Lecanoromycetidae</taxon>
        <taxon>Lecanorales</taxon>
        <taxon>Lecanorineae</taxon>
        <taxon>Cladoniaceae</taxon>
        <taxon>Cladonia</taxon>
    </lineage>
</organism>
<gene>
    <name evidence="2" type="ORF">JMJ35_010028</name>
</gene>
<dbReference type="EMBL" id="JAFEKC020000023">
    <property type="protein sequence ID" value="KAK0507505.1"/>
    <property type="molecule type" value="Genomic_DNA"/>
</dbReference>
<comment type="caution">
    <text evidence="2">The sequence shown here is derived from an EMBL/GenBank/DDBJ whole genome shotgun (WGS) entry which is preliminary data.</text>
</comment>
<evidence type="ECO:0000313" key="2">
    <source>
        <dbReference type="EMBL" id="KAK0507505.1"/>
    </source>
</evidence>
<dbReference type="Proteomes" id="UP001166286">
    <property type="component" value="Unassembled WGS sequence"/>
</dbReference>